<dbReference type="Gene3D" id="3.30.40.10">
    <property type="entry name" value="Zinc/RING finger domain, C3HC4 (zinc finger)"/>
    <property type="match status" value="1"/>
</dbReference>
<feature type="domain" description="Cellulose synthase RING-type zinc finger" evidence="1">
    <location>
        <begin position="46"/>
        <end position="100"/>
    </location>
</feature>
<dbReference type="EMBL" id="KD072648">
    <property type="protein sequence ID" value="EMS63162.1"/>
    <property type="molecule type" value="Genomic_DNA"/>
</dbReference>
<accession>M7ZSR4</accession>
<dbReference type="SUPFAM" id="SSF57850">
    <property type="entry name" value="RING/U-box"/>
    <property type="match status" value="1"/>
</dbReference>
<dbReference type="STRING" id="4572.M7ZSR4"/>
<gene>
    <name evidence="2" type="ORF">TRIUR3_35305</name>
</gene>
<dbReference type="InterPro" id="IPR013083">
    <property type="entry name" value="Znf_RING/FYVE/PHD"/>
</dbReference>
<proteinExistence type="predicted"/>
<dbReference type="InterPro" id="IPR027934">
    <property type="entry name" value="CES_Znf_RING"/>
</dbReference>
<sequence length="101" mass="11052">MSGSGSQGKWMASPIMERNVKELREAGWIKAFDTQPFDQKSGGHGAGDVCQICADGLDTMMDGEVFTACDACHFPVWHPGLLLVHERKEGTQACLQCKTKH</sequence>
<dbReference type="Pfam" id="PF14569">
    <property type="entry name" value="zf-UDP"/>
    <property type="match status" value="1"/>
</dbReference>
<organism evidence="2">
    <name type="scientific">Triticum urartu</name>
    <name type="common">Red wild einkorn</name>
    <name type="synonym">Crithodium urartu</name>
    <dbReference type="NCBI Taxonomy" id="4572"/>
    <lineage>
        <taxon>Eukaryota</taxon>
        <taxon>Viridiplantae</taxon>
        <taxon>Streptophyta</taxon>
        <taxon>Embryophyta</taxon>
        <taxon>Tracheophyta</taxon>
        <taxon>Spermatophyta</taxon>
        <taxon>Magnoliopsida</taxon>
        <taxon>Liliopsida</taxon>
        <taxon>Poales</taxon>
        <taxon>Poaceae</taxon>
        <taxon>BOP clade</taxon>
        <taxon>Pooideae</taxon>
        <taxon>Triticodae</taxon>
        <taxon>Triticeae</taxon>
        <taxon>Triticinae</taxon>
        <taxon>Triticum</taxon>
    </lineage>
</organism>
<dbReference type="AlphaFoldDB" id="M7ZSR4"/>
<protein>
    <recommendedName>
        <fullName evidence="1">Cellulose synthase RING-type zinc finger domain-containing protein</fullName>
    </recommendedName>
</protein>
<name>M7ZSR4_TRIUA</name>
<reference evidence="2" key="1">
    <citation type="journal article" date="2013" name="Nature">
        <title>Draft genome of the wheat A-genome progenitor Triticum urartu.</title>
        <authorList>
            <person name="Ling H.Q."/>
            <person name="Zhao S."/>
            <person name="Liu D."/>
            <person name="Wang J."/>
            <person name="Sun H."/>
            <person name="Zhang C."/>
            <person name="Fan H."/>
            <person name="Li D."/>
            <person name="Dong L."/>
            <person name="Tao Y."/>
            <person name="Gao C."/>
            <person name="Wu H."/>
            <person name="Li Y."/>
            <person name="Cui Y."/>
            <person name="Guo X."/>
            <person name="Zheng S."/>
            <person name="Wang B."/>
            <person name="Yu K."/>
            <person name="Liang Q."/>
            <person name="Yang W."/>
            <person name="Lou X."/>
            <person name="Chen J."/>
            <person name="Feng M."/>
            <person name="Jian J."/>
            <person name="Zhang X."/>
            <person name="Luo G."/>
            <person name="Jiang Y."/>
            <person name="Liu J."/>
            <person name="Wang Z."/>
            <person name="Sha Y."/>
            <person name="Zhang B."/>
            <person name="Wu H."/>
            <person name="Tang D."/>
            <person name="Shen Q."/>
            <person name="Xue P."/>
            <person name="Zou S."/>
            <person name="Wang X."/>
            <person name="Liu X."/>
            <person name="Wang F."/>
            <person name="Yang Y."/>
            <person name="An X."/>
            <person name="Dong Z."/>
            <person name="Zhang K."/>
            <person name="Zhang X."/>
            <person name="Luo M.C."/>
            <person name="Dvorak J."/>
            <person name="Tong Y."/>
            <person name="Wang J."/>
            <person name="Yang H."/>
            <person name="Li Z."/>
            <person name="Wang D."/>
            <person name="Zhang A."/>
            <person name="Wang J."/>
        </authorList>
    </citation>
    <scope>NUCLEOTIDE SEQUENCE</scope>
</reference>
<evidence type="ECO:0000259" key="1">
    <source>
        <dbReference type="Pfam" id="PF14569"/>
    </source>
</evidence>
<evidence type="ECO:0000313" key="2">
    <source>
        <dbReference type="EMBL" id="EMS63162.1"/>
    </source>
</evidence>